<comment type="caution">
    <text evidence="2">The sequence shown here is derived from an EMBL/GenBank/DDBJ whole genome shotgun (WGS) entry which is preliminary data.</text>
</comment>
<sequence>MRINNDIQEGDEIQIWAVRMDDDELIIVLVKLLDEEEVDIQEENDGDGVDSKTNIASTTYITFGEHWREICEKISEQKSHIFNSDQSPMHSNSDSDDSHISSTPPRHPPPSRRKRERLDFDDELIEEAVTSVRNEVSDENLWRLLKLTYGYDSFRDGQSETMKMTHEEVLETFRLLEEGSAKEVSLTSIDIFWKVVATVAFGMGLNKKDIEATSALLAMKDAVIAATLKNSEIKDVQYIFDIPSVAYSTGLLVVDLTNHLQTLKVSSICSYYEDSGSFDSRLCILVKD</sequence>
<accession>A0AAE1VX10</accession>
<keyword evidence="3" id="KW-1185">Reference proteome</keyword>
<name>A0AAE1VX10_9SOLA</name>
<feature type="region of interest" description="Disordered" evidence="1">
    <location>
        <begin position="83"/>
        <end position="119"/>
    </location>
</feature>
<organism evidence="2 3">
    <name type="scientific">Anisodus tanguticus</name>
    <dbReference type="NCBI Taxonomy" id="243964"/>
    <lineage>
        <taxon>Eukaryota</taxon>
        <taxon>Viridiplantae</taxon>
        <taxon>Streptophyta</taxon>
        <taxon>Embryophyta</taxon>
        <taxon>Tracheophyta</taxon>
        <taxon>Spermatophyta</taxon>
        <taxon>Magnoliopsida</taxon>
        <taxon>eudicotyledons</taxon>
        <taxon>Gunneridae</taxon>
        <taxon>Pentapetalae</taxon>
        <taxon>asterids</taxon>
        <taxon>lamiids</taxon>
        <taxon>Solanales</taxon>
        <taxon>Solanaceae</taxon>
        <taxon>Solanoideae</taxon>
        <taxon>Hyoscyameae</taxon>
        <taxon>Anisodus</taxon>
    </lineage>
</organism>
<dbReference type="EMBL" id="JAVYJV010000002">
    <property type="protein sequence ID" value="KAK4377005.1"/>
    <property type="molecule type" value="Genomic_DNA"/>
</dbReference>
<gene>
    <name evidence="2" type="ORF">RND71_003301</name>
</gene>
<evidence type="ECO:0000313" key="3">
    <source>
        <dbReference type="Proteomes" id="UP001291623"/>
    </source>
</evidence>
<reference evidence="2" key="1">
    <citation type="submission" date="2023-12" db="EMBL/GenBank/DDBJ databases">
        <title>Genome assembly of Anisodus tanguticus.</title>
        <authorList>
            <person name="Wang Y.-J."/>
        </authorList>
    </citation>
    <scope>NUCLEOTIDE SEQUENCE</scope>
    <source>
        <strain evidence="2">KB-2021</strain>
        <tissue evidence="2">Leaf</tissue>
    </source>
</reference>
<protein>
    <submittedName>
        <fullName evidence="2">Uncharacterized protein</fullName>
    </submittedName>
</protein>
<dbReference type="AlphaFoldDB" id="A0AAE1VX10"/>
<dbReference type="Proteomes" id="UP001291623">
    <property type="component" value="Unassembled WGS sequence"/>
</dbReference>
<proteinExistence type="predicted"/>
<evidence type="ECO:0000256" key="1">
    <source>
        <dbReference type="SAM" id="MobiDB-lite"/>
    </source>
</evidence>
<evidence type="ECO:0000313" key="2">
    <source>
        <dbReference type="EMBL" id="KAK4377005.1"/>
    </source>
</evidence>